<evidence type="ECO:0000313" key="2">
    <source>
        <dbReference type="Proteomes" id="UP000550401"/>
    </source>
</evidence>
<comment type="caution">
    <text evidence="1">The sequence shown here is derived from an EMBL/GenBank/DDBJ whole genome shotgun (WGS) entry which is preliminary data.</text>
</comment>
<sequence length="110" mass="11924">MNETKTTPGAPGMHTLAVVETTADLDDVRALLAGFASAAPFRIEHFIKSPHGSSWYSVCVAVTQTDDALATTRSVLEALLRFADLGRLDHFRIVWGSWVLRDGPADARDA</sequence>
<organism evidence="1 2">
    <name type="scientific">Dokdonella fugitiva</name>
    <dbReference type="NCBI Taxonomy" id="328517"/>
    <lineage>
        <taxon>Bacteria</taxon>
        <taxon>Pseudomonadati</taxon>
        <taxon>Pseudomonadota</taxon>
        <taxon>Gammaproteobacteria</taxon>
        <taxon>Lysobacterales</taxon>
        <taxon>Rhodanobacteraceae</taxon>
        <taxon>Dokdonella</taxon>
    </lineage>
</organism>
<dbReference type="Proteomes" id="UP000550401">
    <property type="component" value="Unassembled WGS sequence"/>
</dbReference>
<keyword evidence="2" id="KW-1185">Reference proteome</keyword>
<dbReference type="EMBL" id="JACGXL010000005">
    <property type="protein sequence ID" value="MBA8888829.1"/>
    <property type="molecule type" value="Genomic_DNA"/>
</dbReference>
<accession>A0A839F4T4</accession>
<proteinExistence type="predicted"/>
<protein>
    <submittedName>
        <fullName evidence="1">Uncharacterized protein</fullName>
    </submittedName>
</protein>
<dbReference type="AlphaFoldDB" id="A0A839F4T4"/>
<name>A0A839F4T4_9GAMM</name>
<reference evidence="1 2" key="1">
    <citation type="submission" date="2020-07" db="EMBL/GenBank/DDBJ databases">
        <title>Genomic Encyclopedia of Type Strains, Phase IV (KMG-V): Genome sequencing to study the core and pangenomes of soil and plant-associated prokaryotes.</title>
        <authorList>
            <person name="Whitman W."/>
        </authorList>
    </citation>
    <scope>NUCLEOTIDE SEQUENCE [LARGE SCALE GENOMIC DNA]</scope>
    <source>
        <strain evidence="1 2">RH2WT43</strain>
    </source>
</reference>
<evidence type="ECO:0000313" key="1">
    <source>
        <dbReference type="EMBL" id="MBA8888829.1"/>
    </source>
</evidence>
<dbReference type="RefSeq" id="WP_182531878.1">
    <property type="nucleotide sequence ID" value="NZ_JACGXL010000005.1"/>
</dbReference>
<gene>
    <name evidence="1" type="ORF">FHW12_003065</name>
</gene>